<feature type="transmembrane region" description="Helical" evidence="1">
    <location>
        <begin position="6"/>
        <end position="28"/>
    </location>
</feature>
<dbReference type="InParanoid" id="A0A0U5EQE0"/>
<dbReference type="STRING" id="389348.PNK_0713"/>
<protein>
    <submittedName>
        <fullName evidence="2">Uncharacterized protein</fullName>
    </submittedName>
</protein>
<name>A0A0U5EQE0_9BACT</name>
<dbReference type="Proteomes" id="UP000069902">
    <property type="component" value="Chromosome cPNK"/>
</dbReference>
<keyword evidence="1" id="KW-1133">Transmembrane helix</keyword>
<dbReference type="KEGG" id="pnl:PNK_0713"/>
<dbReference type="AlphaFoldDB" id="A0A0U5EQE0"/>
<feature type="transmembrane region" description="Helical" evidence="1">
    <location>
        <begin position="48"/>
        <end position="64"/>
    </location>
</feature>
<evidence type="ECO:0000313" key="2">
    <source>
        <dbReference type="EMBL" id="CUI16339.1"/>
    </source>
</evidence>
<keyword evidence="3" id="KW-1185">Reference proteome</keyword>
<keyword evidence="1" id="KW-0812">Transmembrane</keyword>
<keyword evidence="1" id="KW-0472">Membrane</keyword>
<proteinExistence type="predicted"/>
<evidence type="ECO:0000256" key="1">
    <source>
        <dbReference type="SAM" id="Phobius"/>
    </source>
</evidence>
<gene>
    <name evidence="2" type="ORF">PNK_0713</name>
</gene>
<dbReference type="EMBL" id="LN879502">
    <property type="protein sequence ID" value="CUI16339.1"/>
    <property type="molecule type" value="Genomic_DNA"/>
</dbReference>
<accession>A0A0U5EQE0</accession>
<sequence length="338" mass="38785">MRLLKCSFLTAFLMNFATMCTHMLSKFYRRSVPKYLIFPTKANSARSLLFRIVLVGFFLIQLVGCCPGSASYRAFYAHLHQPRPCVCPMEEEEYFLVILVNARHLDYTDTCSFFHTVAKHPSDGSTTGDLGHAWIYLQGKIGGQTHVLEGGHSGERGRLQARYFDGIMNYNDWGYANPTIAQMQNPRYEPNPVKYLWSTLNDGFFQKGAGGHRPTYAAKVSLTKQQYHLIVNFIRSYPYQFYSLTQQQCSTFVSQVASLADFYVESMTPMTIQPRVYYGGVWVRLWDDPSYACIALATPDLIEKGLMKAVKDGRAEYALDWYLRRNKRQARSSSRMQN</sequence>
<evidence type="ECO:0000313" key="3">
    <source>
        <dbReference type="Proteomes" id="UP000069902"/>
    </source>
</evidence>
<dbReference type="PATRIC" id="fig|389348.3.peg.780"/>
<reference evidence="3" key="1">
    <citation type="submission" date="2015-09" db="EMBL/GenBank/DDBJ databases">
        <authorList>
            <person name="Bertelli C."/>
        </authorList>
    </citation>
    <scope>NUCLEOTIDE SEQUENCE [LARGE SCALE GENOMIC DNA]</scope>
    <source>
        <strain evidence="3">KNic</strain>
    </source>
</reference>
<organism evidence="2 3">
    <name type="scientific">Candidatus Protochlamydia naegleriophila</name>
    <dbReference type="NCBI Taxonomy" id="389348"/>
    <lineage>
        <taxon>Bacteria</taxon>
        <taxon>Pseudomonadati</taxon>
        <taxon>Chlamydiota</taxon>
        <taxon>Chlamydiia</taxon>
        <taxon>Parachlamydiales</taxon>
        <taxon>Parachlamydiaceae</taxon>
        <taxon>Candidatus Protochlamydia</taxon>
    </lineage>
</organism>